<protein>
    <recommendedName>
        <fullName evidence="4">Helix-turn-helix domain-containing protein</fullName>
    </recommendedName>
</protein>
<keyword evidence="3" id="KW-1185">Reference proteome</keyword>
<dbReference type="RefSeq" id="WP_091839726.1">
    <property type="nucleotide sequence ID" value="NZ_FPAA01000019.1"/>
</dbReference>
<feature type="region of interest" description="Disordered" evidence="1">
    <location>
        <begin position="221"/>
        <end position="272"/>
    </location>
</feature>
<dbReference type="AlphaFoldDB" id="A0A1I6UQJ2"/>
<gene>
    <name evidence="2" type="ORF">SAMN05444972_1198</name>
</gene>
<dbReference type="EMBL" id="FPAA01000019">
    <property type="protein sequence ID" value="SFT03711.1"/>
    <property type="molecule type" value="Genomic_DNA"/>
</dbReference>
<evidence type="ECO:0000313" key="2">
    <source>
        <dbReference type="EMBL" id="SFT03711.1"/>
    </source>
</evidence>
<reference evidence="3" key="1">
    <citation type="submission" date="2016-10" db="EMBL/GenBank/DDBJ databases">
        <authorList>
            <person name="Varghese N."/>
            <person name="Submissions S."/>
        </authorList>
    </citation>
    <scope>NUCLEOTIDE SEQUENCE [LARGE SCALE GENOMIC DNA]</scope>
    <source>
        <strain evidence="3">DSM 45789</strain>
    </source>
</reference>
<evidence type="ECO:0000313" key="3">
    <source>
        <dbReference type="Proteomes" id="UP000198660"/>
    </source>
</evidence>
<feature type="compositionally biased region" description="Basic and acidic residues" evidence="1">
    <location>
        <begin position="226"/>
        <end position="250"/>
    </location>
</feature>
<evidence type="ECO:0000256" key="1">
    <source>
        <dbReference type="SAM" id="MobiDB-lite"/>
    </source>
</evidence>
<sequence>MNYMKELNAFRNWVMLNRLSTGQIALWHTLMSINNMSGWQESFTAPNQTLQLLTGLSRQGLDGARNGLIQSGRIRYRKGKSNQAGTYQMISLLSLESESECQIIGTGVDEVVDKGVDTEAAQVLTQERRGGSTLFKQRRKPKQDEELYAQVFEQFWSIYPRRVGKKRAYAQWQRRLKSSSYSELMMATQNYAQECERLGTEPNFIKHPSTFLSDKLDYQDYLDPPEQQKTEKPEERRARLEREKRDREVAFNRWMADGGDPDDFVYPPNAEP</sequence>
<organism evidence="2 3">
    <name type="scientific">Marininema halotolerans</name>
    <dbReference type="NCBI Taxonomy" id="1155944"/>
    <lineage>
        <taxon>Bacteria</taxon>
        <taxon>Bacillati</taxon>
        <taxon>Bacillota</taxon>
        <taxon>Bacilli</taxon>
        <taxon>Bacillales</taxon>
        <taxon>Thermoactinomycetaceae</taxon>
        <taxon>Marininema</taxon>
    </lineage>
</organism>
<dbReference type="OrthoDB" id="1047417at2"/>
<evidence type="ECO:0008006" key="4">
    <source>
        <dbReference type="Google" id="ProtNLM"/>
    </source>
</evidence>
<accession>A0A1I6UQJ2</accession>
<dbReference type="Proteomes" id="UP000198660">
    <property type="component" value="Unassembled WGS sequence"/>
</dbReference>
<name>A0A1I6UQJ2_9BACL</name>
<proteinExistence type="predicted"/>